<keyword evidence="1" id="KW-0472">Membrane</keyword>
<sequence>MGEAEETKSTRSGIRRMVLGLLILVVVGGLVVAGVVVRRELFDVDLTEVLPPVDVPAPSEPAAPKQVSDPQAPLEESALRGRIDYVALGDSYAAGPGLATQRDDPASCARSTANYPAVLAASLGVATYRDASCTGARTADVLGRQIRPTGGPVRPQASALGRGTDLVTLTLGANDDGVSGDLLGGRCPELASQDPSGSPCRDSYLSDGRDELMTRVLLLRPRLVDVVRTIRATAPRAAVVLVGYLDLFPPDDGCAEVPFAAGDLTWGASLVAAIDATLLSVARSEGVRFVDVRAAGAGHDACSADPWVNGATSVVGAGWAYHPTRDGMEGVARAVLAQLTGAPPGS</sequence>
<keyword evidence="1" id="KW-1133">Transmembrane helix</keyword>
<dbReference type="PANTHER" id="PTHR37981">
    <property type="entry name" value="LIPASE 2"/>
    <property type="match status" value="1"/>
</dbReference>
<dbReference type="SUPFAM" id="SSF52266">
    <property type="entry name" value="SGNH hydrolase"/>
    <property type="match status" value="1"/>
</dbReference>
<dbReference type="Gene3D" id="3.40.50.1110">
    <property type="entry name" value="SGNH hydrolase"/>
    <property type="match status" value="1"/>
</dbReference>
<reference evidence="3" key="1">
    <citation type="submission" date="2020-05" db="EMBL/GenBank/DDBJ databases">
        <authorList>
            <person name="Chiriac C."/>
            <person name="Salcher M."/>
            <person name="Ghai R."/>
            <person name="Kavagutti S V."/>
        </authorList>
    </citation>
    <scope>NUCLEOTIDE SEQUENCE</scope>
</reference>
<dbReference type="CDD" id="cd01823">
    <property type="entry name" value="SEST_like"/>
    <property type="match status" value="1"/>
</dbReference>
<evidence type="ECO:0000256" key="1">
    <source>
        <dbReference type="SAM" id="Phobius"/>
    </source>
</evidence>
<dbReference type="GO" id="GO:0004806">
    <property type="term" value="F:triacylglycerol lipase activity"/>
    <property type="evidence" value="ECO:0007669"/>
    <property type="project" value="TreeGrafter"/>
</dbReference>
<proteinExistence type="predicted"/>
<organism evidence="3">
    <name type="scientific">freshwater metagenome</name>
    <dbReference type="NCBI Taxonomy" id="449393"/>
    <lineage>
        <taxon>unclassified sequences</taxon>
        <taxon>metagenomes</taxon>
        <taxon>ecological metagenomes</taxon>
    </lineage>
</organism>
<accession>A0A6J6NZK2</accession>
<dbReference type="InterPro" id="IPR013830">
    <property type="entry name" value="SGNH_hydro"/>
</dbReference>
<evidence type="ECO:0000313" key="3">
    <source>
        <dbReference type="EMBL" id="CAB4691906.1"/>
    </source>
</evidence>
<feature type="domain" description="SGNH hydrolase-type esterase" evidence="2">
    <location>
        <begin position="87"/>
        <end position="328"/>
    </location>
</feature>
<dbReference type="GO" id="GO:0019433">
    <property type="term" value="P:triglyceride catabolic process"/>
    <property type="evidence" value="ECO:0007669"/>
    <property type="project" value="TreeGrafter"/>
</dbReference>
<dbReference type="AlphaFoldDB" id="A0A6J6NZK2"/>
<name>A0A6J6NZK2_9ZZZZ</name>
<gene>
    <name evidence="3" type="ORF">UFOPK2579_00463</name>
</gene>
<keyword evidence="1" id="KW-0812">Transmembrane</keyword>
<dbReference type="EMBL" id="CAEZXR010000036">
    <property type="protein sequence ID" value="CAB4691906.1"/>
    <property type="molecule type" value="Genomic_DNA"/>
</dbReference>
<dbReference type="Pfam" id="PF13472">
    <property type="entry name" value="Lipase_GDSL_2"/>
    <property type="match status" value="1"/>
</dbReference>
<dbReference type="PANTHER" id="PTHR37981:SF1">
    <property type="entry name" value="SGNH HYDROLASE-TYPE ESTERASE DOMAIN-CONTAINING PROTEIN"/>
    <property type="match status" value="1"/>
</dbReference>
<feature type="transmembrane region" description="Helical" evidence="1">
    <location>
        <begin position="18"/>
        <end position="37"/>
    </location>
</feature>
<protein>
    <submittedName>
        <fullName evidence="3">Unannotated protein</fullName>
    </submittedName>
</protein>
<dbReference type="InterPro" id="IPR037460">
    <property type="entry name" value="SEST-like"/>
</dbReference>
<evidence type="ECO:0000259" key="2">
    <source>
        <dbReference type="Pfam" id="PF13472"/>
    </source>
</evidence>
<dbReference type="InterPro" id="IPR036514">
    <property type="entry name" value="SGNH_hydro_sf"/>
</dbReference>